<feature type="transmembrane region" description="Helical" evidence="7">
    <location>
        <begin position="271"/>
        <end position="290"/>
    </location>
</feature>
<feature type="transmembrane region" description="Helical" evidence="7">
    <location>
        <begin position="137"/>
        <end position="154"/>
    </location>
</feature>
<dbReference type="GO" id="GO:0005886">
    <property type="term" value="C:plasma membrane"/>
    <property type="evidence" value="ECO:0007669"/>
    <property type="project" value="UniProtKB-SubCell"/>
</dbReference>
<dbReference type="GO" id="GO:0009246">
    <property type="term" value="P:enterobacterial common antigen biosynthetic process"/>
    <property type="evidence" value="ECO:0007669"/>
    <property type="project" value="TreeGrafter"/>
</dbReference>
<proteinExistence type="inferred from homology"/>
<feature type="transmembrane region" description="Helical" evidence="7">
    <location>
        <begin position="107"/>
        <end position="130"/>
    </location>
</feature>
<evidence type="ECO:0000256" key="4">
    <source>
        <dbReference type="ARBA" id="ARBA00022692"/>
    </source>
</evidence>
<dbReference type="KEGG" id="acht:bsdcttw_37540"/>
<evidence type="ECO:0000256" key="7">
    <source>
        <dbReference type="SAM" id="Phobius"/>
    </source>
</evidence>
<keyword evidence="4 7" id="KW-0812">Transmembrane</keyword>
<dbReference type="PANTHER" id="PTHR40074">
    <property type="entry name" value="O-ACETYLTRANSFERASE WECH"/>
    <property type="match status" value="1"/>
</dbReference>
<feature type="transmembrane region" description="Helical" evidence="7">
    <location>
        <begin position="174"/>
        <end position="194"/>
    </location>
</feature>
<evidence type="ECO:0000256" key="5">
    <source>
        <dbReference type="ARBA" id="ARBA00022989"/>
    </source>
</evidence>
<evidence type="ECO:0000259" key="8">
    <source>
        <dbReference type="Pfam" id="PF01757"/>
    </source>
</evidence>
<dbReference type="PANTHER" id="PTHR40074:SF2">
    <property type="entry name" value="O-ACETYLTRANSFERASE WECH"/>
    <property type="match status" value="1"/>
</dbReference>
<dbReference type="EMBL" id="AP023368">
    <property type="protein sequence ID" value="BCK00714.1"/>
    <property type="molecule type" value="Genomic_DNA"/>
</dbReference>
<comment type="subcellular location">
    <subcellularLocation>
        <location evidence="1">Cell membrane</location>
        <topology evidence="1">Multi-pass membrane protein</topology>
    </subcellularLocation>
</comment>
<protein>
    <recommendedName>
        <fullName evidence="8">Acyltransferase 3 domain-containing protein</fullName>
    </recommendedName>
</protein>
<comment type="similarity">
    <text evidence="2">Belongs to the acyltransferase 3 family.</text>
</comment>
<accession>A0A7I8DQL3</accession>
<keyword evidence="10" id="KW-1185">Reference proteome</keyword>
<keyword evidence="5 7" id="KW-1133">Transmembrane helix</keyword>
<evidence type="ECO:0000313" key="10">
    <source>
        <dbReference type="Proteomes" id="UP000515703"/>
    </source>
</evidence>
<evidence type="ECO:0000256" key="3">
    <source>
        <dbReference type="ARBA" id="ARBA00022475"/>
    </source>
</evidence>
<keyword evidence="3" id="KW-1003">Cell membrane</keyword>
<organism evidence="9 10">
    <name type="scientific">Anaerocolumna chitinilytica</name>
    <dbReference type="NCBI Taxonomy" id="1727145"/>
    <lineage>
        <taxon>Bacteria</taxon>
        <taxon>Bacillati</taxon>
        <taxon>Bacillota</taxon>
        <taxon>Clostridia</taxon>
        <taxon>Lachnospirales</taxon>
        <taxon>Lachnospiraceae</taxon>
        <taxon>Anaerocolumna</taxon>
    </lineage>
</organism>
<keyword evidence="6 7" id="KW-0472">Membrane</keyword>
<dbReference type="Pfam" id="PF01757">
    <property type="entry name" value="Acyl_transf_3"/>
    <property type="match status" value="1"/>
</dbReference>
<dbReference type="RefSeq" id="WP_185256360.1">
    <property type="nucleotide sequence ID" value="NZ_AP023368.1"/>
</dbReference>
<dbReference type="Proteomes" id="UP000515703">
    <property type="component" value="Chromosome"/>
</dbReference>
<dbReference type="AlphaFoldDB" id="A0A7I8DQL3"/>
<evidence type="ECO:0000313" key="9">
    <source>
        <dbReference type="EMBL" id="BCK00714.1"/>
    </source>
</evidence>
<sequence length="340" mass="39816">MQAKDVNNTFYVLKFFAILAVVMAHSVYTLIPNDTVVKVFNSFGRCGVIIFFIISGYYFRKEKYENVWQLLKAKLKTIVIPWIIWGLAIYCTRFTSTGLYFNLKEIILWLLGFGTYLYFLTIYILLLCIFQLLPNKSVIQVILILCTLINVYLVAGNVGPYSILKSTNVQSELIYLSTYLNIFNWIGFFALGLLMRKKNIFESINSWDFKYKNITKKIITIFIILLLIVMILVEKGNTYWTNYSIWIEMGFFVILFKVSKLLKNVKYIQEIGKITMPIYLIHFLIEGFIFNKVLPESIIMGLIRPLISVLIIYWLLQLGLFISKKMHLQKLYTTVLGLKW</sequence>
<dbReference type="GO" id="GO:0016413">
    <property type="term" value="F:O-acetyltransferase activity"/>
    <property type="evidence" value="ECO:0007669"/>
    <property type="project" value="TreeGrafter"/>
</dbReference>
<feature type="transmembrane region" description="Helical" evidence="7">
    <location>
        <begin position="79"/>
        <end position="101"/>
    </location>
</feature>
<evidence type="ECO:0000256" key="6">
    <source>
        <dbReference type="ARBA" id="ARBA00023136"/>
    </source>
</evidence>
<reference evidence="9 10" key="1">
    <citation type="submission" date="2020-08" db="EMBL/GenBank/DDBJ databases">
        <title>Draft genome sequencing of an Anaerocolumna strain isolated from anoxic soil subjected to BSD treatment.</title>
        <authorList>
            <person name="Uek A."/>
            <person name="Tonouchi A."/>
        </authorList>
    </citation>
    <scope>NUCLEOTIDE SEQUENCE [LARGE SCALE GENOMIC DNA]</scope>
    <source>
        <strain evidence="9 10">CTTW</strain>
    </source>
</reference>
<feature type="transmembrane region" description="Helical" evidence="7">
    <location>
        <begin position="12"/>
        <end position="30"/>
    </location>
</feature>
<feature type="transmembrane region" description="Helical" evidence="7">
    <location>
        <begin position="239"/>
        <end position="259"/>
    </location>
</feature>
<name>A0A7I8DQL3_9FIRM</name>
<feature type="domain" description="Acyltransferase 3" evidence="8">
    <location>
        <begin position="12"/>
        <end position="309"/>
    </location>
</feature>
<evidence type="ECO:0000256" key="2">
    <source>
        <dbReference type="ARBA" id="ARBA00007400"/>
    </source>
</evidence>
<evidence type="ECO:0000256" key="1">
    <source>
        <dbReference type="ARBA" id="ARBA00004651"/>
    </source>
</evidence>
<dbReference type="InterPro" id="IPR002656">
    <property type="entry name" value="Acyl_transf_3_dom"/>
</dbReference>
<reference evidence="9 10" key="2">
    <citation type="submission" date="2020-08" db="EMBL/GenBank/DDBJ databases">
        <authorList>
            <person name="Ueki A."/>
            <person name="Tonouchi A."/>
        </authorList>
    </citation>
    <scope>NUCLEOTIDE SEQUENCE [LARGE SCALE GENOMIC DNA]</scope>
    <source>
        <strain evidence="9 10">CTTW</strain>
    </source>
</reference>
<gene>
    <name evidence="9" type="ORF">bsdcttw_37540</name>
</gene>
<feature type="transmembrane region" description="Helical" evidence="7">
    <location>
        <begin position="302"/>
        <end position="322"/>
    </location>
</feature>
<feature type="transmembrane region" description="Helical" evidence="7">
    <location>
        <begin position="42"/>
        <end position="59"/>
    </location>
</feature>
<feature type="transmembrane region" description="Helical" evidence="7">
    <location>
        <begin position="214"/>
        <end position="233"/>
    </location>
</feature>